<protein>
    <submittedName>
        <fullName evidence="1">Uncharacterized protein</fullName>
    </submittedName>
</protein>
<organism evidence="1 2">
    <name type="scientific">Paraburkholderia dipogonis</name>
    <dbReference type="NCBI Taxonomy" id="1211383"/>
    <lineage>
        <taxon>Bacteria</taxon>
        <taxon>Pseudomonadati</taxon>
        <taxon>Pseudomonadota</taxon>
        <taxon>Betaproteobacteria</taxon>
        <taxon>Burkholderiales</taxon>
        <taxon>Burkholderiaceae</taxon>
        <taxon>Paraburkholderia</taxon>
    </lineage>
</organism>
<sequence>MSSRIDKSSLVFDSIENDEHNRCVDLFLRSDGTYGFEEFRRDVEDGGAWTPVQYYSGAVFPSKEEALGAAIKAVVWLADRVAR</sequence>
<dbReference type="Proteomes" id="UP001629230">
    <property type="component" value="Unassembled WGS sequence"/>
</dbReference>
<reference evidence="1 2" key="1">
    <citation type="journal article" date="2024" name="Chem. Sci.">
        <title>Discovery of megapolipeptins by genome mining of a Burkholderiales bacteria collection.</title>
        <authorList>
            <person name="Paulo B.S."/>
            <person name="Recchia M.J.J."/>
            <person name="Lee S."/>
            <person name="Fergusson C.H."/>
            <person name="Romanowski S.B."/>
            <person name="Hernandez A."/>
            <person name="Krull N."/>
            <person name="Liu D.Y."/>
            <person name="Cavanagh H."/>
            <person name="Bos A."/>
            <person name="Gray C.A."/>
            <person name="Murphy B.T."/>
            <person name="Linington R.G."/>
            <person name="Eustaquio A.S."/>
        </authorList>
    </citation>
    <scope>NUCLEOTIDE SEQUENCE [LARGE SCALE GENOMIC DNA]</scope>
    <source>
        <strain evidence="1 2">RL17-350-BIC-A</strain>
    </source>
</reference>
<comment type="caution">
    <text evidence="1">The sequence shown here is derived from an EMBL/GenBank/DDBJ whole genome shotgun (WGS) entry which is preliminary data.</text>
</comment>
<proteinExistence type="predicted"/>
<evidence type="ECO:0000313" key="2">
    <source>
        <dbReference type="Proteomes" id="UP001629230"/>
    </source>
</evidence>
<dbReference type="EMBL" id="JAQQEZ010000008">
    <property type="protein sequence ID" value="MFM0002211.1"/>
    <property type="molecule type" value="Genomic_DNA"/>
</dbReference>
<dbReference type="RefSeq" id="WP_132383423.1">
    <property type="nucleotide sequence ID" value="NZ_JAQQEZ010000008.1"/>
</dbReference>
<accession>A0ABW9ASB1</accession>
<keyword evidence="2" id="KW-1185">Reference proteome</keyword>
<gene>
    <name evidence="1" type="ORF">PQR57_14425</name>
</gene>
<evidence type="ECO:0000313" key="1">
    <source>
        <dbReference type="EMBL" id="MFM0002211.1"/>
    </source>
</evidence>
<name>A0ABW9ASB1_9BURK</name>